<dbReference type="SUPFAM" id="SSF51735">
    <property type="entry name" value="NAD(P)-binding Rossmann-fold domains"/>
    <property type="match status" value="1"/>
</dbReference>
<keyword evidence="6" id="KW-1185">Reference proteome</keyword>
<dbReference type="InterPro" id="IPR000683">
    <property type="entry name" value="Gfo/Idh/MocA-like_OxRdtase_N"/>
</dbReference>
<gene>
    <name evidence="5" type="ORF">ACFODX_16940</name>
</gene>
<organism evidence="5 6">
    <name type="scientific">Cellvibrio fontiphilus</name>
    <dbReference type="NCBI Taxonomy" id="1815559"/>
    <lineage>
        <taxon>Bacteria</taxon>
        <taxon>Pseudomonadati</taxon>
        <taxon>Pseudomonadota</taxon>
        <taxon>Gammaproteobacteria</taxon>
        <taxon>Cellvibrionales</taxon>
        <taxon>Cellvibrionaceae</taxon>
        <taxon>Cellvibrio</taxon>
    </lineage>
</organism>
<dbReference type="InterPro" id="IPR051317">
    <property type="entry name" value="Gfo/Idh/MocA_oxidoreduct"/>
</dbReference>
<reference evidence="6" key="1">
    <citation type="journal article" date="2019" name="Int. J. Syst. Evol. Microbiol.">
        <title>The Global Catalogue of Microorganisms (GCM) 10K type strain sequencing project: providing services to taxonomists for standard genome sequencing and annotation.</title>
        <authorList>
            <consortium name="The Broad Institute Genomics Platform"/>
            <consortium name="The Broad Institute Genome Sequencing Center for Infectious Disease"/>
            <person name="Wu L."/>
            <person name="Ma J."/>
        </authorList>
    </citation>
    <scope>NUCLEOTIDE SEQUENCE [LARGE SCALE GENOMIC DNA]</scope>
    <source>
        <strain evidence="6">KCTC 52237</strain>
    </source>
</reference>
<name>A0ABV7FKV1_9GAMM</name>
<dbReference type="Proteomes" id="UP001595555">
    <property type="component" value="Unassembled WGS sequence"/>
</dbReference>
<dbReference type="Gene3D" id="3.40.50.720">
    <property type="entry name" value="NAD(P)-binding Rossmann-like Domain"/>
    <property type="match status" value="1"/>
</dbReference>
<dbReference type="Gene3D" id="3.30.360.10">
    <property type="entry name" value="Dihydrodipicolinate Reductase, domain 2"/>
    <property type="match status" value="1"/>
</dbReference>
<evidence type="ECO:0000256" key="1">
    <source>
        <dbReference type="ARBA" id="ARBA00010928"/>
    </source>
</evidence>
<evidence type="ECO:0000259" key="3">
    <source>
        <dbReference type="Pfam" id="PF01408"/>
    </source>
</evidence>
<accession>A0ABV7FKV1</accession>
<keyword evidence="2" id="KW-0560">Oxidoreductase</keyword>
<dbReference type="Pfam" id="PF02894">
    <property type="entry name" value="GFO_IDH_MocA_C"/>
    <property type="match status" value="1"/>
</dbReference>
<dbReference type="RefSeq" id="WP_378121343.1">
    <property type="nucleotide sequence ID" value="NZ_JBHRTF010000016.1"/>
</dbReference>
<proteinExistence type="inferred from homology"/>
<dbReference type="PANTHER" id="PTHR43708">
    <property type="entry name" value="CONSERVED EXPRESSED OXIDOREDUCTASE (EUROFUNG)"/>
    <property type="match status" value="1"/>
</dbReference>
<comment type="similarity">
    <text evidence="1">Belongs to the Gfo/Idh/MocA family.</text>
</comment>
<comment type="caution">
    <text evidence="5">The sequence shown here is derived from an EMBL/GenBank/DDBJ whole genome shotgun (WGS) entry which is preliminary data.</text>
</comment>
<feature type="domain" description="Gfo/Idh/MocA-like oxidoreductase N-terminal" evidence="3">
    <location>
        <begin position="2"/>
        <end position="117"/>
    </location>
</feature>
<dbReference type="InterPro" id="IPR036291">
    <property type="entry name" value="NAD(P)-bd_dom_sf"/>
</dbReference>
<sequence>MLNVALCSYGMSGKVFHAPLISAEPNLHLHSILQRGEPSALLDYPAVQIVKTFEEIIANPEIDLVVVNTPNELHYPMAKAALVAGKHVVVEKPFTLSLQEGRELIALAQTQQKVLSVFQNKRLESDHLDAQRIIHSGLLGRIVEVEWHYDRYRTNITHKKWKEDKLPGSGTWFDLGIHMVDSMLCLFGKPQAVYADMRSLRRAEAATDYFTVCFHYADMRVLLRSNTYVSEKGATVTIHGDKGSFLKFGQDVQEAQLMRGTLPGMQGWAQPGEDNYAVVHHHNGAESKREITAGQRGCYEQYYQNISAAIQGAAPLAFLPEQSLLGVELLLAAEQSAATGTLIRLD</sequence>
<evidence type="ECO:0000259" key="4">
    <source>
        <dbReference type="Pfam" id="PF02894"/>
    </source>
</evidence>
<evidence type="ECO:0000256" key="2">
    <source>
        <dbReference type="ARBA" id="ARBA00023002"/>
    </source>
</evidence>
<dbReference type="InterPro" id="IPR004104">
    <property type="entry name" value="Gfo/Idh/MocA-like_OxRdtase_C"/>
</dbReference>
<feature type="domain" description="Gfo/Idh/MocA-like oxidoreductase C-terminal" evidence="4">
    <location>
        <begin position="134"/>
        <end position="343"/>
    </location>
</feature>
<dbReference type="PANTHER" id="PTHR43708:SF5">
    <property type="entry name" value="CONSERVED EXPRESSED OXIDOREDUCTASE (EUROFUNG)-RELATED"/>
    <property type="match status" value="1"/>
</dbReference>
<dbReference type="EMBL" id="JBHRTF010000016">
    <property type="protein sequence ID" value="MFC3117258.1"/>
    <property type="molecule type" value="Genomic_DNA"/>
</dbReference>
<evidence type="ECO:0000313" key="5">
    <source>
        <dbReference type="EMBL" id="MFC3117258.1"/>
    </source>
</evidence>
<protein>
    <submittedName>
        <fullName evidence="5">Gfo/Idh/MocA family oxidoreductase</fullName>
    </submittedName>
</protein>
<dbReference type="Pfam" id="PF01408">
    <property type="entry name" value="GFO_IDH_MocA"/>
    <property type="match status" value="1"/>
</dbReference>
<evidence type="ECO:0000313" key="6">
    <source>
        <dbReference type="Proteomes" id="UP001595555"/>
    </source>
</evidence>